<proteinExistence type="predicted"/>
<sequence>MHTEDLSPLIPSPKALVTAFMNADTDYTSTGVIIDLLRTISSRNPDEKEADLLQLLQKCADDDGYRNLVYNTNGVQFLASLVRSGQTFFTQVYALECLTWAIIDSKLSGNELNAIKDCIQDIPQGAFASVVRAFQTGTEHEKDEAAIRCACMTAISKYDDELREEGVVSSLVGLLRNGSDTLKLWATEALAHFTVTNDIMRSEVVKHEVIGPLVALLRVGTGGHKYQAMVPLGNLAQNHEAAEAIVQNNAIAPLVQILANGKELHKEAAAAALLKLSTNDSYCAEIAREGAINPLVKLLQYGNDGQKDAAAGTLRSLAAYNPHCIEIGREGAINPLVKLLQCGTDDQKRYTKPLDNRNVSTPNV</sequence>
<dbReference type="SUPFAM" id="SSF48371">
    <property type="entry name" value="ARM repeat"/>
    <property type="match status" value="1"/>
</dbReference>
<evidence type="ECO:0000256" key="1">
    <source>
        <dbReference type="PROSITE-ProRule" id="PRU00259"/>
    </source>
</evidence>
<dbReference type="InterPro" id="IPR011989">
    <property type="entry name" value="ARM-like"/>
</dbReference>
<protein>
    <submittedName>
        <fullName evidence="2">Unnamed protein product</fullName>
    </submittedName>
</protein>
<dbReference type="PANTHER" id="PTHR23315">
    <property type="entry name" value="U BOX DOMAIN-CONTAINING"/>
    <property type="match status" value="1"/>
</dbReference>
<comment type="caution">
    <text evidence="2">The sequence shown here is derived from an EMBL/GenBank/DDBJ whole genome shotgun (WGS) entry which is preliminary data.</text>
</comment>
<dbReference type="OrthoDB" id="103310at2759"/>
<evidence type="ECO:0000313" key="3">
    <source>
        <dbReference type="Proteomes" id="UP001165083"/>
    </source>
</evidence>
<organism evidence="2 3">
    <name type="scientific">Phytophthora lilii</name>
    <dbReference type="NCBI Taxonomy" id="2077276"/>
    <lineage>
        <taxon>Eukaryota</taxon>
        <taxon>Sar</taxon>
        <taxon>Stramenopiles</taxon>
        <taxon>Oomycota</taxon>
        <taxon>Peronosporomycetes</taxon>
        <taxon>Peronosporales</taxon>
        <taxon>Peronosporaceae</taxon>
        <taxon>Phytophthora</taxon>
    </lineage>
</organism>
<accession>A0A9W6WEF2</accession>
<dbReference type="InterPro" id="IPR000225">
    <property type="entry name" value="Armadillo"/>
</dbReference>
<dbReference type="PROSITE" id="PS50176">
    <property type="entry name" value="ARM_REPEAT"/>
    <property type="match status" value="1"/>
</dbReference>
<dbReference type="InterPro" id="IPR016024">
    <property type="entry name" value="ARM-type_fold"/>
</dbReference>
<dbReference type="EMBL" id="BSXW01000002">
    <property type="protein sequence ID" value="GMF09137.1"/>
    <property type="molecule type" value="Genomic_DNA"/>
</dbReference>
<gene>
    <name evidence="2" type="ORF">Plil01_000006900</name>
</gene>
<dbReference type="PANTHER" id="PTHR23315:SF7">
    <property type="entry name" value="U-BOX DOMAIN-CONTAINING PROTEIN 4"/>
    <property type="match status" value="1"/>
</dbReference>
<dbReference type="Pfam" id="PF00514">
    <property type="entry name" value="Arm"/>
    <property type="match status" value="2"/>
</dbReference>
<reference evidence="2" key="1">
    <citation type="submission" date="2023-04" db="EMBL/GenBank/DDBJ databases">
        <title>Phytophthora lilii NBRC 32176.</title>
        <authorList>
            <person name="Ichikawa N."/>
            <person name="Sato H."/>
            <person name="Tonouchi N."/>
        </authorList>
    </citation>
    <scope>NUCLEOTIDE SEQUENCE</scope>
    <source>
        <strain evidence="2">NBRC 32176</strain>
    </source>
</reference>
<dbReference type="SMART" id="SM00185">
    <property type="entry name" value="ARM"/>
    <property type="match status" value="4"/>
</dbReference>
<dbReference type="AlphaFoldDB" id="A0A9W6WEF2"/>
<keyword evidence="3" id="KW-1185">Reference proteome</keyword>
<evidence type="ECO:0000313" key="2">
    <source>
        <dbReference type="EMBL" id="GMF09137.1"/>
    </source>
</evidence>
<dbReference type="Gene3D" id="1.25.10.10">
    <property type="entry name" value="Leucine-rich Repeat Variant"/>
    <property type="match status" value="1"/>
</dbReference>
<name>A0A9W6WEF2_9STRA</name>
<feature type="repeat" description="ARM" evidence="1">
    <location>
        <begin position="290"/>
        <end position="318"/>
    </location>
</feature>
<dbReference type="Proteomes" id="UP001165083">
    <property type="component" value="Unassembled WGS sequence"/>
</dbReference>